<dbReference type="InterPro" id="IPR011161">
    <property type="entry name" value="MHC_I-like_Ag-recog"/>
</dbReference>
<evidence type="ECO:0000259" key="2">
    <source>
        <dbReference type="Pfam" id="PF00129"/>
    </source>
</evidence>
<keyword evidence="4" id="KW-1185">Reference proteome</keyword>
<organism evidence="3 4">
    <name type="scientific">Ataeniobius toweri</name>
    <dbReference type="NCBI Taxonomy" id="208326"/>
    <lineage>
        <taxon>Eukaryota</taxon>
        <taxon>Metazoa</taxon>
        <taxon>Chordata</taxon>
        <taxon>Craniata</taxon>
        <taxon>Vertebrata</taxon>
        <taxon>Euteleostomi</taxon>
        <taxon>Actinopterygii</taxon>
        <taxon>Neopterygii</taxon>
        <taxon>Teleostei</taxon>
        <taxon>Neoteleostei</taxon>
        <taxon>Acanthomorphata</taxon>
        <taxon>Ovalentaria</taxon>
        <taxon>Atherinomorphae</taxon>
        <taxon>Cyprinodontiformes</taxon>
        <taxon>Goodeidae</taxon>
        <taxon>Ataeniobius</taxon>
    </lineage>
</organism>
<dbReference type="PANTHER" id="PTHR16675">
    <property type="entry name" value="MHC CLASS I-RELATED"/>
    <property type="match status" value="1"/>
</dbReference>
<dbReference type="SUPFAM" id="SSF54452">
    <property type="entry name" value="MHC antigen-recognition domain"/>
    <property type="match status" value="1"/>
</dbReference>
<comment type="caution">
    <text evidence="3">The sequence shown here is derived from an EMBL/GenBank/DDBJ whole genome shotgun (WGS) entry which is preliminary data.</text>
</comment>
<protein>
    <recommendedName>
        <fullName evidence="2">MHC class I-like antigen recognition-like domain-containing protein</fullName>
    </recommendedName>
</protein>
<dbReference type="Gene3D" id="3.30.500.10">
    <property type="entry name" value="MHC class I-like antigen recognition-like"/>
    <property type="match status" value="1"/>
</dbReference>
<dbReference type="Proteomes" id="UP001345963">
    <property type="component" value="Unassembled WGS sequence"/>
</dbReference>
<feature type="non-terminal residue" evidence="3">
    <location>
        <position position="214"/>
    </location>
</feature>
<dbReference type="PANTHER" id="PTHR16675:SF237">
    <property type="entry name" value="MHC CLASS I ANTIGEN TRANSCRIPT VARIANT 1-RELATED"/>
    <property type="match status" value="1"/>
</dbReference>
<evidence type="ECO:0000256" key="1">
    <source>
        <dbReference type="ARBA" id="ARBA00023180"/>
    </source>
</evidence>
<dbReference type="EMBL" id="JAHUTI010044509">
    <property type="protein sequence ID" value="MED6246773.1"/>
    <property type="molecule type" value="Genomic_DNA"/>
</dbReference>
<feature type="domain" description="MHC class I-like antigen recognition-like" evidence="2">
    <location>
        <begin position="129"/>
        <end position="213"/>
    </location>
</feature>
<proteinExistence type="predicted"/>
<dbReference type="Pfam" id="PF00129">
    <property type="entry name" value="MHC_I"/>
    <property type="match status" value="1"/>
</dbReference>
<dbReference type="InterPro" id="IPR037055">
    <property type="entry name" value="MHC_I-like_Ag-recog_sf"/>
</dbReference>
<evidence type="ECO:0000313" key="3">
    <source>
        <dbReference type="EMBL" id="MED6246773.1"/>
    </source>
</evidence>
<name>A0ABU7B919_9TELE</name>
<reference evidence="3 4" key="1">
    <citation type="submission" date="2021-07" db="EMBL/GenBank/DDBJ databases">
        <authorList>
            <person name="Palmer J.M."/>
        </authorList>
    </citation>
    <scope>NUCLEOTIDE SEQUENCE [LARGE SCALE GENOMIC DNA]</scope>
    <source>
        <strain evidence="3 4">AT_MEX2019</strain>
        <tissue evidence="3">Muscle</tissue>
    </source>
</reference>
<sequence length="214" mass="23641">MPPELPVPEVDRCYQLTAHQEELKEAGQSALQCLSVLPMWLISSPGSSPCSTPSASNLKIFRIKTQLTALGKVHSGYFPDRSKTHSVILAARLGATLNQAAKPTSLPPGSGYSLPELDFSPPPSDDPVTHSLKYFYTGSSQVPNFPEFVAVGLVDDVQIFYYDSRIQKYEPKQDWMRKNTNEQILEGRSGMCLGNQQNFKADVEIAKKCFNQTG</sequence>
<gene>
    <name evidence="3" type="ORF">ATANTOWER_023317</name>
</gene>
<accession>A0ABU7B919</accession>
<dbReference type="InterPro" id="IPR011162">
    <property type="entry name" value="MHC_I/II-like_Ag-recog"/>
</dbReference>
<keyword evidence="1" id="KW-0325">Glycoprotein</keyword>
<dbReference type="InterPro" id="IPR050208">
    <property type="entry name" value="MHC_class-I_related"/>
</dbReference>
<evidence type="ECO:0000313" key="4">
    <source>
        <dbReference type="Proteomes" id="UP001345963"/>
    </source>
</evidence>